<organism evidence="4 5">
    <name type="scientific">Dactylosporangium salmoneum</name>
    <dbReference type="NCBI Taxonomy" id="53361"/>
    <lineage>
        <taxon>Bacteria</taxon>
        <taxon>Bacillati</taxon>
        <taxon>Actinomycetota</taxon>
        <taxon>Actinomycetes</taxon>
        <taxon>Micromonosporales</taxon>
        <taxon>Micromonosporaceae</taxon>
        <taxon>Dactylosporangium</taxon>
    </lineage>
</organism>
<keyword evidence="5" id="KW-1185">Reference proteome</keyword>
<dbReference type="RefSeq" id="WP_344615602.1">
    <property type="nucleotide sequence ID" value="NZ_BAAARV010000053.1"/>
</dbReference>
<dbReference type="Pfam" id="PF08338">
    <property type="entry name" value="DUF1731"/>
    <property type="match status" value="1"/>
</dbReference>
<dbReference type="InterPro" id="IPR001509">
    <property type="entry name" value="Epimerase_deHydtase"/>
</dbReference>
<dbReference type="InterPro" id="IPR036291">
    <property type="entry name" value="NAD(P)-bd_dom_sf"/>
</dbReference>
<dbReference type="Proteomes" id="UP001501444">
    <property type="component" value="Unassembled WGS sequence"/>
</dbReference>
<dbReference type="InterPro" id="IPR010099">
    <property type="entry name" value="SDR39U1"/>
</dbReference>
<accession>A0ABP5TTN4</accession>
<dbReference type="Pfam" id="PF01370">
    <property type="entry name" value="Epimerase"/>
    <property type="match status" value="1"/>
</dbReference>
<reference evidence="5" key="1">
    <citation type="journal article" date="2019" name="Int. J. Syst. Evol. Microbiol.">
        <title>The Global Catalogue of Microorganisms (GCM) 10K type strain sequencing project: providing services to taxonomists for standard genome sequencing and annotation.</title>
        <authorList>
            <consortium name="The Broad Institute Genomics Platform"/>
            <consortium name="The Broad Institute Genome Sequencing Center for Infectious Disease"/>
            <person name="Wu L."/>
            <person name="Ma J."/>
        </authorList>
    </citation>
    <scope>NUCLEOTIDE SEQUENCE [LARGE SCALE GENOMIC DNA]</scope>
    <source>
        <strain evidence="5">JCM 3272</strain>
    </source>
</reference>
<protein>
    <submittedName>
        <fullName evidence="4">TIGR01777 family oxidoreductase</fullName>
    </submittedName>
</protein>
<dbReference type="SUPFAM" id="SSF51735">
    <property type="entry name" value="NAD(P)-binding Rossmann-fold domains"/>
    <property type="match status" value="1"/>
</dbReference>
<evidence type="ECO:0000313" key="4">
    <source>
        <dbReference type="EMBL" id="GAA2361486.1"/>
    </source>
</evidence>
<evidence type="ECO:0000259" key="2">
    <source>
        <dbReference type="Pfam" id="PF01370"/>
    </source>
</evidence>
<sequence>MKIVLAGGTGTLGRRIAADLADRGDDVVILTRRVRDELPYRQILWDGATVEDWAEELSGAAVINLAGELVDRRPTRANVDLLRASRVRPTCALVEAAAVLAEPPLVWLQASTLAIYGDAGEPELDETAPVGDGPVQMAGVARAWESAAALAEAATFHRAIVDGTRQVVLRMGIVLDRGAPALTRLTGLVRWGLGGRAGSGRQWVSWIHVEDLLAAVRHLLDDASLSGVVHVTGPNPVRNAELMAALRAILRRPPAPSVPAWLVRAGAVALRTDAALALTGRRGVPRRLLDAGFEFAHPDLVPALEDLLLAPHIAP</sequence>
<dbReference type="NCBIfam" id="TIGR01777">
    <property type="entry name" value="yfcH"/>
    <property type="match status" value="1"/>
</dbReference>
<comment type="caution">
    <text evidence="4">The sequence shown here is derived from an EMBL/GenBank/DDBJ whole genome shotgun (WGS) entry which is preliminary data.</text>
</comment>
<feature type="domain" description="DUF1731" evidence="3">
    <location>
        <begin position="258"/>
        <end position="307"/>
    </location>
</feature>
<dbReference type="Gene3D" id="3.40.50.720">
    <property type="entry name" value="NAD(P)-binding Rossmann-like Domain"/>
    <property type="match status" value="1"/>
</dbReference>
<feature type="domain" description="NAD-dependent epimerase/dehydratase" evidence="2">
    <location>
        <begin position="3"/>
        <end position="130"/>
    </location>
</feature>
<evidence type="ECO:0000313" key="5">
    <source>
        <dbReference type="Proteomes" id="UP001501444"/>
    </source>
</evidence>
<dbReference type="InterPro" id="IPR013549">
    <property type="entry name" value="DUF1731"/>
</dbReference>
<comment type="similarity">
    <text evidence="1">Belongs to the NAD(P)-dependent epimerase/dehydratase family. SDR39U1 subfamily.</text>
</comment>
<dbReference type="EMBL" id="BAAARV010000053">
    <property type="protein sequence ID" value="GAA2361486.1"/>
    <property type="molecule type" value="Genomic_DNA"/>
</dbReference>
<evidence type="ECO:0000256" key="1">
    <source>
        <dbReference type="ARBA" id="ARBA00009353"/>
    </source>
</evidence>
<name>A0ABP5TTN4_9ACTN</name>
<gene>
    <name evidence="4" type="ORF">GCM10010170_056910</name>
</gene>
<dbReference type="PANTHER" id="PTHR11092:SF0">
    <property type="entry name" value="EPIMERASE FAMILY PROTEIN SDR39U1"/>
    <property type="match status" value="1"/>
</dbReference>
<proteinExistence type="inferred from homology"/>
<dbReference type="PANTHER" id="PTHR11092">
    <property type="entry name" value="SUGAR NUCLEOTIDE EPIMERASE RELATED"/>
    <property type="match status" value="1"/>
</dbReference>
<evidence type="ECO:0000259" key="3">
    <source>
        <dbReference type="Pfam" id="PF08338"/>
    </source>
</evidence>